<keyword evidence="7" id="KW-1185">Reference proteome</keyword>
<dbReference type="AlphaFoldDB" id="B6A9G3"/>
<comment type="similarity">
    <text evidence="1">Belongs to the peptidase M17 family.</text>
</comment>
<proteinExistence type="inferred from homology"/>
<keyword evidence="2 6" id="KW-0031">Aminopeptidase</keyword>
<dbReference type="STRING" id="441375.B6A9G3"/>
<dbReference type="Gene3D" id="3.40.630.10">
    <property type="entry name" value="Zn peptidases"/>
    <property type="match status" value="1"/>
</dbReference>
<organism evidence="6 7">
    <name type="scientific">Cryptosporidium muris (strain RN66)</name>
    <dbReference type="NCBI Taxonomy" id="441375"/>
    <lineage>
        <taxon>Eukaryota</taxon>
        <taxon>Sar</taxon>
        <taxon>Alveolata</taxon>
        <taxon>Apicomplexa</taxon>
        <taxon>Conoidasida</taxon>
        <taxon>Coccidia</taxon>
        <taxon>Eucoccidiorida</taxon>
        <taxon>Eimeriorina</taxon>
        <taxon>Cryptosporidiidae</taxon>
        <taxon>Cryptosporidium</taxon>
    </lineage>
</organism>
<dbReference type="PROSITE" id="PS00631">
    <property type="entry name" value="CYTOSOL_AP"/>
    <property type="match status" value="1"/>
</dbReference>
<sequence length="538" mass="58793">MESYSKKRAIGHDIDGIRPSKIPLSTFPEVNIQFSLISKELPLSEKNCLVVCMPSSGSFEYHPIFESIDKYLDGILKSSIQKAIDANLFASECSAISINLPPSMPYESLIIVSTGTNLNLSANFFVKLSNTLQSHISQYHINSAMIAIPFETKSGILLNFLADLILKTIEDNRFKGIQFHAKNKNRKFEDIHLLVNNEQILSECNSKISSITATATGLLFARDLTTAPPNYCNPVNMAHEILEMAKKVGLSHKVLNTKECEELGMGAYIGVLQGSKYPAQFVHLHYKPEGPIHHKLAFVGKGITMDTGGYNLKSHPNIQYMKSDMAGAAAVFGSAYSIGLIKPKYVEIHFISAICENSISQNAYLPGCVLTASNGKTIEVGNTDAEGRLTLADALVYSCNLEVDKIVDLATLTGLSMSFFSGKYASLLGNSDEFVSTIETSGHHVGEKFCKLPLDTDYKEHIKSNIADLNNMCGSVAGVITSTLFLSEFIREGTSYAHIDMAGCSGKENVSNGFGVKTLIELAMRHSNEEIRVTSNNI</sequence>
<dbReference type="GO" id="GO:0005737">
    <property type="term" value="C:cytoplasm"/>
    <property type="evidence" value="ECO:0007669"/>
    <property type="project" value="InterPro"/>
</dbReference>
<dbReference type="InterPro" id="IPR000819">
    <property type="entry name" value="Peptidase_M17_C"/>
</dbReference>
<dbReference type="EMBL" id="DS989726">
    <property type="protein sequence ID" value="EEA04854.1"/>
    <property type="molecule type" value="Genomic_DNA"/>
</dbReference>
<feature type="domain" description="Cytosol aminopeptidase" evidence="5">
    <location>
        <begin position="382"/>
        <end position="389"/>
    </location>
</feature>
<dbReference type="SUPFAM" id="SSF53187">
    <property type="entry name" value="Zn-dependent exopeptidases"/>
    <property type="match status" value="1"/>
</dbReference>
<dbReference type="GO" id="GO:0030145">
    <property type="term" value="F:manganese ion binding"/>
    <property type="evidence" value="ECO:0007669"/>
    <property type="project" value="InterPro"/>
</dbReference>
<dbReference type="EC" id="3.4.11.1" evidence="6"/>
<evidence type="ECO:0000313" key="7">
    <source>
        <dbReference type="Proteomes" id="UP000001460"/>
    </source>
</evidence>
<evidence type="ECO:0000256" key="1">
    <source>
        <dbReference type="ARBA" id="ARBA00009528"/>
    </source>
</evidence>
<dbReference type="Pfam" id="PF00883">
    <property type="entry name" value="Peptidase_M17"/>
    <property type="match status" value="1"/>
</dbReference>
<dbReference type="GO" id="GO:0006508">
    <property type="term" value="P:proteolysis"/>
    <property type="evidence" value="ECO:0007669"/>
    <property type="project" value="UniProtKB-KW"/>
</dbReference>
<evidence type="ECO:0000259" key="5">
    <source>
        <dbReference type="PROSITE" id="PS00631"/>
    </source>
</evidence>
<dbReference type="VEuPathDB" id="CryptoDB:CMU_039210"/>
<dbReference type="InterPro" id="IPR043472">
    <property type="entry name" value="Macro_dom-like"/>
</dbReference>
<dbReference type="GeneID" id="6994390"/>
<dbReference type="PANTHER" id="PTHR11963:SF23">
    <property type="entry name" value="CYTOSOL AMINOPEPTIDASE"/>
    <property type="match status" value="1"/>
</dbReference>
<evidence type="ECO:0000256" key="4">
    <source>
        <dbReference type="ARBA" id="ARBA00022801"/>
    </source>
</evidence>
<dbReference type="RefSeq" id="XP_002139203.1">
    <property type="nucleotide sequence ID" value="XM_002139167.1"/>
</dbReference>
<keyword evidence="4 6" id="KW-0378">Hydrolase</keyword>
<dbReference type="eggNOG" id="KOG2597">
    <property type="taxonomic scope" value="Eukaryota"/>
</dbReference>
<dbReference type="InterPro" id="IPR011356">
    <property type="entry name" value="Leucine_aapep/pepB"/>
</dbReference>
<name>B6A9G3_CRYMR</name>
<evidence type="ECO:0000313" key="6">
    <source>
        <dbReference type="EMBL" id="EEA04854.1"/>
    </source>
</evidence>
<dbReference type="Gene3D" id="3.40.220.10">
    <property type="entry name" value="Leucine Aminopeptidase, subunit E, domain 1"/>
    <property type="match status" value="1"/>
</dbReference>
<dbReference type="PANTHER" id="PTHR11963">
    <property type="entry name" value="LEUCINE AMINOPEPTIDASE-RELATED"/>
    <property type="match status" value="1"/>
</dbReference>
<dbReference type="Proteomes" id="UP000001460">
    <property type="component" value="Unassembled WGS sequence"/>
</dbReference>
<evidence type="ECO:0000256" key="2">
    <source>
        <dbReference type="ARBA" id="ARBA00022438"/>
    </source>
</evidence>
<reference evidence="6" key="1">
    <citation type="submission" date="2008-06" db="EMBL/GenBank/DDBJ databases">
        <authorList>
            <person name="Lorenzi H."/>
            <person name="Inman J."/>
            <person name="Miller J."/>
            <person name="Schobel S."/>
            <person name="Amedeo P."/>
            <person name="Caler E.V."/>
            <person name="da Silva J."/>
        </authorList>
    </citation>
    <scope>NUCLEOTIDE SEQUENCE [LARGE SCALE GENOMIC DNA]</scope>
    <source>
        <strain evidence="6">RN66</strain>
    </source>
</reference>
<accession>B6A9G3</accession>
<gene>
    <name evidence="6" type="ORF">CMU_039210</name>
</gene>
<keyword evidence="3" id="KW-0645">Protease</keyword>
<protein>
    <submittedName>
        <fullName evidence="6">Cytosol aminopeptidase protein, putative</fullName>
        <ecNumber evidence="6">3.4.11.1</ecNumber>
    </submittedName>
</protein>
<dbReference type="GO" id="GO:0070006">
    <property type="term" value="F:metalloaminopeptidase activity"/>
    <property type="evidence" value="ECO:0007669"/>
    <property type="project" value="InterPro"/>
</dbReference>
<dbReference type="CDD" id="cd00433">
    <property type="entry name" value="Peptidase_M17"/>
    <property type="match status" value="1"/>
</dbReference>
<dbReference type="OrthoDB" id="412814at2759"/>
<dbReference type="PRINTS" id="PR00481">
    <property type="entry name" value="LAMNOPPTDASE"/>
</dbReference>
<evidence type="ECO:0000256" key="3">
    <source>
        <dbReference type="ARBA" id="ARBA00022670"/>
    </source>
</evidence>